<proteinExistence type="predicted"/>
<dbReference type="GO" id="GO:0005886">
    <property type="term" value="C:plasma membrane"/>
    <property type="evidence" value="ECO:0007669"/>
    <property type="project" value="TreeGrafter"/>
</dbReference>
<evidence type="ECO:0000256" key="1">
    <source>
        <dbReference type="SAM" id="Phobius"/>
    </source>
</evidence>
<dbReference type="GO" id="GO:0008168">
    <property type="term" value="F:methyltransferase activity"/>
    <property type="evidence" value="ECO:0007669"/>
    <property type="project" value="UniProtKB-KW"/>
</dbReference>
<dbReference type="InterPro" id="IPR050882">
    <property type="entry name" value="Prepilin_peptidase/N-MTase"/>
</dbReference>
<dbReference type="RefSeq" id="WP_208758493.1">
    <property type="nucleotide sequence ID" value="NZ_SHKK01000001.1"/>
</dbReference>
<dbReference type="GO" id="GO:0004190">
    <property type="term" value="F:aspartic-type endopeptidase activity"/>
    <property type="evidence" value="ECO:0007669"/>
    <property type="project" value="TreeGrafter"/>
</dbReference>
<keyword evidence="1" id="KW-1133">Transmembrane helix</keyword>
<dbReference type="EMBL" id="SHKK01000001">
    <property type="protein sequence ID" value="RZT81756.1"/>
    <property type="molecule type" value="Genomic_DNA"/>
</dbReference>
<dbReference type="GO" id="GO:0006465">
    <property type="term" value="P:signal peptide processing"/>
    <property type="evidence" value="ECO:0007669"/>
    <property type="project" value="TreeGrafter"/>
</dbReference>
<feature type="transmembrane region" description="Helical" evidence="1">
    <location>
        <begin position="185"/>
        <end position="206"/>
    </location>
</feature>
<feature type="transmembrane region" description="Helical" evidence="1">
    <location>
        <begin position="112"/>
        <end position="131"/>
    </location>
</feature>
<feature type="transmembrane region" description="Helical" evidence="1">
    <location>
        <begin position="60"/>
        <end position="78"/>
    </location>
</feature>
<feature type="transmembrane region" description="Helical" evidence="1">
    <location>
        <begin position="84"/>
        <end position="105"/>
    </location>
</feature>
<keyword evidence="2" id="KW-0808">Transferase</keyword>
<organism evidence="2 3">
    <name type="scientific">Micromonospora violae</name>
    <dbReference type="NCBI Taxonomy" id="1278207"/>
    <lineage>
        <taxon>Bacteria</taxon>
        <taxon>Bacillati</taxon>
        <taxon>Actinomycetota</taxon>
        <taxon>Actinomycetes</taxon>
        <taxon>Micromonosporales</taxon>
        <taxon>Micromonosporaceae</taxon>
        <taxon>Micromonospora</taxon>
    </lineage>
</organism>
<dbReference type="PANTHER" id="PTHR30487:SF0">
    <property type="entry name" value="PREPILIN LEADER PEPTIDASE_N-METHYLTRANSFERASE-RELATED"/>
    <property type="match status" value="1"/>
</dbReference>
<name>A0A4Q7UK71_9ACTN</name>
<reference evidence="2 3" key="1">
    <citation type="submission" date="2019-02" db="EMBL/GenBank/DDBJ databases">
        <title>Sequencing the genomes of 1000 actinobacteria strains.</title>
        <authorList>
            <person name="Klenk H.-P."/>
        </authorList>
    </citation>
    <scope>NUCLEOTIDE SEQUENCE [LARGE SCALE GENOMIC DNA]</scope>
    <source>
        <strain evidence="2 3">DSM 45888</strain>
    </source>
</reference>
<dbReference type="PANTHER" id="PTHR30487">
    <property type="entry name" value="TYPE 4 PREPILIN-LIKE PROTEINS LEADER PEPTIDE-PROCESSING ENZYME"/>
    <property type="match status" value="1"/>
</dbReference>
<keyword evidence="1" id="KW-0812">Transmembrane</keyword>
<protein>
    <submittedName>
        <fullName evidence="2">Leader peptidase (Prepilin peptidase)/N-methyltransferase</fullName>
    </submittedName>
</protein>
<dbReference type="AlphaFoldDB" id="A0A4Q7UK71"/>
<keyword evidence="1" id="KW-0472">Membrane</keyword>
<sequence length="232" mass="22970">MSAAALVSIALLGTLVGVVVPRLARRFATPPPRRATLPPGRFAALPTQGLASTPRRLRRGAWLSPSVAAVVFVGLAAARGADPALPVFLAVAAVGLVLAGVDLACLRLPDPLVLGAGLLALGGLAAAALLSGTPGRLLGALAGATVAGAAHVLLALLPGSRLGFGDVKLAAVLGLPLGWLGRDALVAGVLLPHVLHGGLVLGLLAARRVHRNTLLPLGPALLAGAWLAVLLG</sequence>
<comment type="caution">
    <text evidence="2">The sequence shown here is derived from an EMBL/GenBank/DDBJ whole genome shotgun (WGS) entry which is preliminary data.</text>
</comment>
<keyword evidence="2" id="KW-0489">Methyltransferase</keyword>
<gene>
    <name evidence="2" type="ORF">EV382_5048</name>
</gene>
<accession>A0A4Q7UK71</accession>
<evidence type="ECO:0000313" key="3">
    <source>
        <dbReference type="Proteomes" id="UP000293781"/>
    </source>
</evidence>
<dbReference type="Proteomes" id="UP000293781">
    <property type="component" value="Unassembled WGS sequence"/>
</dbReference>
<keyword evidence="3" id="KW-1185">Reference proteome</keyword>
<dbReference type="GO" id="GO:0032259">
    <property type="term" value="P:methylation"/>
    <property type="evidence" value="ECO:0007669"/>
    <property type="project" value="UniProtKB-KW"/>
</dbReference>
<feature type="transmembrane region" description="Helical" evidence="1">
    <location>
        <begin position="213"/>
        <end position="231"/>
    </location>
</feature>
<feature type="transmembrane region" description="Helical" evidence="1">
    <location>
        <begin position="137"/>
        <end position="157"/>
    </location>
</feature>
<feature type="transmembrane region" description="Helical" evidence="1">
    <location>
        <begin position="6"/>
        <end position="24"/>
    </location>
</feature>
<evidence type="ECO:0000313" key="2">
    <source>
        <dbReference type="EMBL" id="RZT81756.1"/>
    </source>
</evidence>